<keyword evidence="1" id="KW-0343">GTPase activation</keyword>
<accession>A0A091WL93</accession>
<reference evidence="4 5" key="1">
    <citation type="submission" date="2014-04" db="EMBL/GenBank/DDBJ databases">
        <title>Genome evolution of avian class.</title>
        <authorList>
            <person name="Zhang G."/>
            <person name="Li C."/>
        </authorList>
    </citation>
    <scope>NUCLEOTIDE SEQUENCE [LARGE SCALE GENOMIC DNA]</scope>
    <source>
        <strain evidence="4">BGI_N306</strain>
    </source>
</reference>
<dbReference type="PANTHER" id="PTHR15711:SF17">
    <property type="entry name" value="RAP1 GTPASE-ACTIVATING PROTEIN 2"/>
    <property type="match status" value="1"/>
</dbReference>
<dbReference type="PROSITE" id="PS50085">
    <property type="entry name" value="RAPGAP"/>
    <property type="match status" value="1"/>
</dbReference>
<dbReference type="GO" id="GO:0005737">
    <property type="term" value="C:cytoplasm"/>
    <property type="evidence" value="ECO:0007669"/>
    <property type="project" value="TreeGrafter"/>
</dbReference>
<gene>
    <name evidence="4" type="ORF">N306_14438</name>
</gene>
<dbReference type="GO" id="GO:0005096">
    <property type="term" value="F:GTPase activator activity"/>
    <property type="evidence" value="ECO:0007669"/>
    <property type="project" value="UniProtKB-KW"/>
</dbReference>
<dbReference type="GO" id="GO:0005886">
    <property type="term" value="C:plasma membrane"/>
    <property type="evidence" value="ECO:0007669"/>
    <property type="project" value="TreeGrafter"/>
</dbReference>
<feature type="compositionally biased region" description="Basic and acidic residues" evidence="2">
    <location>
        <begin position="479"/>
        <end position="489"/>
    </location>
</feature>
<dbReference type="Gene3D" id="3.30.1120.160">
    <property type="match status" value="1"/>
</dbReference>
<dbReference type="AlphaFoldDB" id="A0A091WL93"/>
<dbReference type="SUPFAM" id="SSF111347">
    <property type="entry name" value="Rap/Ran-GAP"/>
    <property type="match status" value="2"/>
</dbReference>
<evidence type="ECO:0000256" key="1">
    <source>
        <dbReference type="ARBA" id="ARBA00022468"/>
    </source>
</evidence>
<feature type="non-terminal residue" evidence="4">
    <location>
        <position position="1"/>
    </location>
</feature>
<dbReference type="Gene3D" id="3.40.50.11210">
    <property type="entry name" value="Rap/Ran-GAP"/>
    <property type="match status" value="1"/>
</dbReference>
<feature type="compositionally biased region" description="Polar residues" evidence="2">
    <location>
        <begin position="362"/>
        <end position="377"/>
    </location>
</feature>
<organism evidence="4 5">
    <name type="scientific">Opisthocomus hoazin</name>
    <name type="common">Hoatzin</name>
    <name type="synonym">Phasianus hoazin</name>
    <dbReference type="NCBI Taxonomy" id="30419"/>
    <lineage>
        <taxon>Eukaryota</taxon>
        <taxon>Metazoa</taxon>
        <taxon>Chordata</taxon>
        <taxon>Craniata</taxon>
        <taxon>Vertebrata</taxon>
        <taxon>Euteleostomi</taxon>
        <taxon>Archelosauria</taxon>
        <taxon>Archosauria</taxon>
        <taxon>Dinosauria</taxon>
        <taxon>Saurischia</taxon>
        <taxon>Theropoda</taxon>
        <taxon>Coelurosauria</taxon>
        <taxon>Aves</taxon>
        <taxon>Neognathae</taxon>
        <taxon>Neoaves</taxon>
        <taxon>Opisthocomiformes</taxon>
        <taxon>Opisthocomidae</taxon>
        <taxon>Opisthocomus</taxon>
    </lineage>
</organism>
<keyword evidence="5" id="KW-1185">Reference proteome</keyword>
<evidence type="ECO:0000313" key="4">
    <source>
        <dbReference type="EMBL" id="KFR16392.1"/>
    </source>
</evidence>
<dbReference type="STRING" id="30419.A0A091WL93"/>
<proteinExistence type="predicted"/>
<dbReference type="EMBL" id="KK735899">
    <property type="protein sequence ID" value="KFR16392.1"/>
    <property type="molecule type" value="Genomic_DNA"/>
</dbReference>
<dbReference type="InterPro" id="IPR050989">
    <property type="entry name" value="Rap1_Ran_GAP"/>
</dbReference>
<dbReference type="InterPro" id="IPR000331">
    <property type="entry name" value="Rap/Ran_GAP_dom"/>
</dbReference>
<dbReference type="PhylomeDB" id="A0A091WL93"/>
<feature type="compositionally biased region" description="Low complexity" evidence="2">
    <location>
        <begin position="400"/>
        <end position="412"/>
    </location>
</feature>
<feature type="non-terminal residue" evidence="4">
    <location>
        <position position="489"/>
    </location>
</feature>
<name>A0A091WL93_OPIHO</name>
<feature type="compositionally biased region" description="Basic and acidic residues" evidence="2">
    <location>
        <begin position="382"/>
        <end position="395"/>
    </location>
</feature>
<sequence>QAFCDDASGLKFNPVLYPKASQMIVAYDEHEVNNTFKFGVIYQKFRQVRDRRAALGEHSPARSAAAPRDCRFGPAVGSVTCHTSCRWVSSLTVRCLLVGCFPESLRNDVTEKIQKRHIGNDIVAIIFQEENTPFVPDMIASNFLHAYIVVQVESPEADSTAYRVSVTAREDVPSFGPPLPSPPVFQKVGAETGSMFQALSKICASAGGMGRPDQQQQRFRLNVLVQHTDAEALKCVCVAVKPPALGMLRGGMERCRQRAGQEAAGRTCPLRVRGGLRGQKKHHGGGIPGSLSGGIAHNSGEVTKTTFSPPVPAAAAKNQSRSPIKRRSGLFPRLHTGSESQAESRTRCDSVSGAQKTPDLGHSSQEMKSETSSNPSSPEICPNKDRPFIKLKENGRTNISRSSSSTSSFSSTAGESETLEEYDSVGSQPSTASPFKQDVFVYSASPGSESPPPPALPGLQAAAEADIKNRNSPRSNLKFRFDKLSHGSS</sequence>
<evidence type="ECO:0000256" key="2">
    <source>
        <dbReference type="SAM" id="MobiDB-lite"/>
    </source>
</evidence>
<protein>
    <submittedName>
        <fullName evidence="4">Rap1 GTPase-activating protein 2</fullName>
    </submittedName>
</protein>
<feature type="region of interest" description="Disordered" evidence="2">
    <location>
        <begin position="271"/>
        <end position="433"/>
    </location>
</feature>
<dbReference type="Pfam" id="PF21022">
    <property type="entry name" value="Rap-GAP_dimer"/>
    <property type="match status" value="1"/>
</dbReference>
<evidence type="ECO:0000259" key="3">
    <source>
        <dbReference type="PROSITE" id="PS50085"/>
    </source>
</evidence>
<dbReference type="GO" id="GO:0051056">
    <property type="term" value="P:regulation of small GTPase mediated signal transduction"/>
    <property type="evidence" value="ECO:0007669"/>
    <property type="project" value="InterPro"/>
</dbReference>
<evidence type="ECO:0000313" key="5">
    <source>
        <dbReference type="Proteomes" id="UP000053605"/>
    </source>
</evidence>
<feature type="domain" description="Rap-GAP" evidence="3">
    <location>
        <begin position="24"/>
        <end position="233"/>
    </location>
</feature>
<dbReference type="InterPro" id="IPR035974">
    <property type="entry name" value="Rap/Ran-GAP_sf"/>
</dbReference>
<dbReference type="Pfam" id="PF02145">
    <property type="entry name" value="Rap_GAP"/>
    <property type="match status" value="1"/>
</dbReference>
<dbReference type="Proteomes" id="UP000053605">
    <property type="component" value="Unassembled WGS sequence"/>
</dbReference>
<dbReference type="PANTHER" id="PTHR15711">
    <property type="entry name" value="RAP GTPASE-ACTIVATING PROTEIN"/>
    <property type="match status" value="1"/>
</dbReference>
<feature type="region of interest" description="Disordered" evidence="2">
    <location>
        <begin position="466"/>
        <end position="489"/>
    </location>
</feature>